<keyword evidence="3" id="KW-1185">Reference proteome</keyword>
<name>A0A0A2LZF6_9FLAO</name>
<evidence type="ECO:0008006" key="4">
    <source>
        <dbReference type="Google" id="ProtNLM"/>
    </source>
</evidence>
<dbReference type="OrthoDB" id="1377348at2"/>
<evidence type="ECO:0000313" key="2">
    <source>
        <dbReference type="EMBL" id="KGO84696.1"/>
    </source>
</evidence>
<proteinExistence type="predicted"/>
<feature type="signal peptide" evidence="1">
    <location>
        <begin position="1"/>
        <end position="24"/>
    </location>
</feature>
<accession>A0A0A2LZF6</accession>
<organism evidence="2 3">
    <name type="scientific">Flavobacterium rivuli WB 3.3-2 = DSM 21788</name>
    <dbReference type="NCBI Taxonomy" id="1121895"/>
    <lineage>
        <taxon>Bacteria</taxon>
        <taxon>Pseudomonadati</taxon>
        <taxon>Bacteroidota</taxon>
        <taxon>Flavobacteriia</taxon>
        <taxon>Flavobacteriales</taxon>
        <taxon>Flavobacteriaceae</taxon>
        <taxon>Flavobacterium</taxon>
    </lineage>
</organism>
<comment type="caution">
    <text evidence="2">The sequence shown here is derived from an EMBL/GenBank/DDBJ whole genome shotgun (WGS) entry which is preliminary data.</text>
</comment>
<reference evidence="2 3" key="1">
    <citation type="submission" date="2013-09" db="EMBL/GenBank/DDBJ databases">
        <authorList>
            <person name="Zeng Z."/>
            <person name="Chen C."/>
        </authorList>
    </citation>
    <scope>NUCLEOTIDE SEQUENCE [LARGE SCALE GENOMIC DNA]</scope>
    <source>
        <strain evidence="2 3">WB 3.3-2</strain>
    </source>
</reference>
<dbReference type="EMBL" id="JRLX01000041">
    <property type="protein sequence ID" value="KGO84696.1"/>
    <property type="molecule type" value="Genomic_DNA"/>
</dbReference>
<dbReference type="eggNOG" id="ENOG502ZTXA">
    <property type="taxonomic scope" value="Bacteria"/>
</dbReference>
<evidence type="ECO:0000256" key="1">
    <source>
        <dbReference type="SAM" id="SignalP"/>
    </source>
</evidence>
<sequence>MRIPASIKVIGCLGLIFLTLNSCSNNPDKYYKALTQEEYQKYTAIDTLLENKKNLITECKSPLPYPVFTTLVKKIGTGNVSYFKLDSDAYLENDSIVIAYASAFKSDESGDMQKDGLWLYAEFYDNENKKGNWFYSISDSGIRFSVDSLPPNYKPENLPTKEGIYLLKNEKIEMISAEQSEEKFSSLKRDGFYFIPNTGRLFKRYNINTIQ</sequence>
<keyword evidence="1" id="KW-0732">Signal</keyword>
<protein>
    <recommendedName>
        <fullName evidence="4">Lipoprotein</fullName>
    </recommendedName>
</protein>
<dbReference type="RefSeq" id="WP_020214593.1">
    <property type="nucleotide sequence ID" value="NZ_JRLX01000041.1"/>
</dbReference>
<dbReference type="Proteomes" id="UP000030152">
    <property type="component" value="Unassembled WGS sequence"/>
</dbReference>
<gene>
    <name evidence="2" type="ORF">Q765_20310</name>
</gene>
<evidence type="ECO:0000313" key="3">
    <source>
        <dbReference type="Proteomes" id="UP000030152"/>
    </source>
</evidence>
<dbReference type="AlphaFoldDB" id="A0A0A2LZF6"/>
<feature type="chain" id="PRO_5002002544" description="Lipoprotein" evidence="1">
    <location>
        <begin position="25"/>
        <end position="211"/>
    </location>
</feature>